<dbReference type="InterPro" id="IPR051257">
    <property type="entry name" value="Diverse_CBS-Domain"/>
</dbReference>
<dbReference type="OrthoDB" id="9802114at2"/>
<dbReference type="PROSITE" id="PS51371">
    <property type="entry name" value="CBS"/>
    <property type="match status" value="2"/>
</dbReference>
<dbReference type="GO" id="GO:0016301">
    <property type="term" value="F:kinase activity"/>
    <property type="evidence" value="ECO:0007669"/>
    <property type="project" value="UniProtKB-KW"/>
</dbReference>
<evidence type="ECO:0000256" key="2">
    <source>
        <dbReference type="PROSITE-ProRule" id="PRU00703"/>
    </source>
</evidence>
<dbReference type="RefSeq" id="WP_112304906.1">
    <property type="nucleotide sequence ID" value="NZ_QMDV01000002.1"/>
</dbReference>
<reference evidence="4 5" key="1">
    <citation type="submission" date="2018-06" db="EMBL/GenBank/DDBJ databases">
        <authorList>
            <person name="Liu Z.-W."/>
        </authorList>
    </citation>
    <scope>NUCLEOTIDE SEQUENCE [LARGE SCALE GENOMIC DNA]</scope>
    <source>
        <strain evidence="4 5">2b14</strain>
    </source>
</reference>
<comment type="caution">
    <text evidence="4">The sequence shown here is derived from an EMBL/GenBank/DDBJ whole genome shotgun (WGS) entry which is preliminary data.</text>
</comment>
<dbReference type="Pfam" id="PF00571">
    <property type="entry name" value="CBS"/>
    <property type="match status" value="2"/>
</dbReference>
<dbReference type="InterPro" id="IPR046342">
    <property type="entry name" value="CBS_dom_sf"/>
</dbReference>
<gene>
    <name evidence="4" type="ORF">DP923_05745</name>
</gene>
<evidence type="ECO:0000256" key="1">
    <source>
        <dbReference type="ARBA" id="ARBA00023122"/>
    </source>
</evidence>
<dbReference type="Gene3D" id="3.10.580.10">
    <property type="entry name" value="CBS-domain"/>
    <property type="match status" value="1"/>
</dbReference>
<dbReference type="CDD" id="cd04623">
    <property type="entry name" value="CBS_pair_bac_euk"/>
    <property type="match status" value="1"/>
</dbReference>
<keyword evidence="1 2" id="KW-0129">CBS domain</keyword>
<dbReference type="EMBL" id="QMDV01000002">
    <property type="protein sequence ID" value="RAU82756.1"/>
    <property type="molecule type" value="Genomic_DNA"/>
</dbReference>
<evidence type="ECO:0000313" key="4">
    <source>
        <dbReference type="EMBL" id="RAU82756.1"/>
    </source>
</evidence>
<feature type="domain" description="CBS" evidence="3">
    <location>
        <begin position="8"/>
        <end position="67"/>
    </location>
</feature>
<reference evidence="4 5" key="2">
    <citation type="submission" date="2018-07" db="EMBL/GenBank/DDBJ databases">
        <title>Pontibacter sp. 2b14 genomic sequence and assembly.</title>
        <authorList>
            <person name="Du Z.-J."/>
        </authorList>
    </citation>
    <scope>NUCLEOTIDE SEQUENCE [LARGE SCALE GENOMIC DNA]</scope>
    <source>
        <strain evidence="4 5">2b14</strain>
    </source>
</reference>
<evidence type="ECO:0000313" key="5">
    <source>
        <dbReference type="Proteomes" id="UP000251692"/>
    </source>
</evidence>
<dbReference type="InterPro" id="IPR044725">
    <property type="entry name" value="CBSX3_CBS_dom"/>
</dbReference>
<keyword evidence="4" id="KW-0808">Transferase</keyword>
<name>A0A364RF09_9BACT</name>
<dbReference type="Proteomes" id="UP000251692">
    <property type="component" value="Unassembled WGS sequence"/>
</dbReference>
<dbReference type="InterPro" id="IPR000644">
    <property type="entry name" value="CBS_dom"/>
</dbReference>
<proteinExistence type="predicted"/>
<sequence length="149" mass="16767">MGTVRHILQKKGHEIISINPDATVFRALELLVEKNVGSLLVLDGGKLTGIFTERDYARKVILKAKASKQTPIREIMSTQLLTVTSDTTVQDCMNLMTQKFIRHLPVIENNELKGLVSIGDLVKYIIEEQQFIIGKLEHYISGHHEAMLS</sequence>
<dbReference type="SMART" id="SM00116">
    <property type="entry name" value="CBS"/>
    <property type="match status" value="2"/>
</dbReference>
<keyword evidence="4" id="KW-0418">Kinase</keyword>
<evidence type="ECO:0000259" key="3">
    <source>
        <dbReference type="PROSITE" id="PS51371"/>
    </source>
</evidence>
<dbReference type="SUPFAM" id="SSF54631">
    <property type="entry name" value="CBS-domain pair"/>
    <property type="match status" value="1"/>
</dbReference>
<accession>A0A364RF09</accession>
<feature type="domain" description="CBS" evidence="3">
    <location>
        <begin position="76"/>
        <end position="131"/>
    </location>
</feature>
<protein>
    <submittedName>
        <fullName evidence="4">Histidine kinase</fullName>
    </submittedName>
</protein>
<dbReference type="PANTHER" id="PTHR43080">
    <property type="entry name" value="CBS DOMAIN-CONTAINING PROTEIN CBSX3, MITOCHONDRIAL"/>
    <property type="match status" value="1"/>
</dbReference>
<keyword evidence="5" id="KW-1185">Reference proteome</keyword>
<organism evidence="4 5">
    <name type="scientific">Pontibacter arcticus</name>
    <dbReference type="NCBI Taxonomy" id="2080288"/>
    <lineage>
        <taxon>Bacteria</taxon>
        <taxon>Pseudomonadati</taxon>
        <taxon>Bacteroidota</taxon>
        <taxon>Cytophagia</taxon>
        <taxon>Cytophagales</taxon>
        <taxon>Hymenobacteraceae</taxon>
        <taxon>Pontibacter</taxon>
    </lineage>
</organism>
<dbReference type="PANTHER" id="PTHR43080:SF2">
    <property type="entry name" value="CBS DOMAIN-CONTAINING PROTEIN"/>
    <property type="match status" value="1"/>
</dbReference>
<dbReference type="AlphaFoldDB" id="A0A364RF09"/>